<evidence type="ECO:0000313" key="1">
    <source>
        <dbReference type="EMBL" id="ASI92914.1"/>
    </source>
</evidence>
<dbReference type="KEGG" id="vsh:BSZ05_24450"/>
<protein>
    <submittedName>
        <fullName evidence="1">Uncharacterized protein</fullName>
    </submittedName>
</protein>
<dbReference type="EMBL" id="CP018309">
    <property type="protein sequence ID" value="ASI92914.1"/>
    <property type="molecule type" value="Genomic_DNA"/>
</dbReference>
<dbReference type="AlphaFoldDB" id="A0AAN1FLS7"/>
<gene>
    <name evidence="1" type="ORF">BSZ05_24450</name>
</gene>
<name>A0AAN1FLS7_9VIBR</name>
<reference evidence="2" key="1">
    <citation type="submission" date="2016-12" db="EMBL/GenBank/DDBJ databases">
        <title>Comparative genomic analysis reveals the diversity, evolution, and environmental adaptation strategies of the genus Vibrio.</title>
        <authorList>
            <person name="Lin H."/>
            <person name="Wang X."/>
            <person name="Zhang X.-H."/>
        </authorList>
    </citation>
    <scope>NUCLEOTIDE SEQUENCE [LARGE SCALE GENOMIC DNA]</scope>
    <source>
        <strain evidence="2">QT6D1</strain>
    </source>
</reference>
<evidence type="ECO:0000313" key="2">
    <source>
        <dbReference type="Proteomes" id="UP000197092"/>
    </source>
</evidence>
<organism evidence="1 2">
    <name type="scientific">Vibrio mediterranei</name>
    <dbReference type="NCBI Taxonomy" id="689"/>
    <lineage>
        <taxon>Bacteria</taxon>
        <taxon>Pseudomonadati</taxon>
        <taxon>Pseudomonadota</taxon>
        <taxon>Gammaproteobacteria</taxon>
        <taxon>Vibrionales</taxon>
        <taxon>Vibrionaceae</taxon>
        <taxon>Vibrio</taxon>
    </lineage>
</organism>
<dbReference type="Proteomes" id="UP000197092">
    <property type="component" value="Chromosome 2"/>
</dbReference>
<proteinExistence type="predicted"/>
<dbReference type="RefSeq" id="WP_088878743.1">
    <property type="nucleotide sequence ID" value="NZ_CP018309.1"/>
</dbReference>
<accession>A0AAN1FLS7</accession>
<sequence length="179" mass="20207">MMSNHNLTYDLLECGRCRQRVMLTSKSSGELQCCGFPMRNVTYDRLGHYLDLSLAQKSSLAQCLSTIESKLVQSDSSNKELTHLKELINRQQAVAGKFAQLLMGISDEPTSLSKSFMNVIDDLYLSSLNLYPSFSLEAKSEANMEYVRLFDEATELDKETIALLEDTLYRVEKSPQSTP</sequence>